<keyword evidence="1" id="KW-0472">Membrane</keyword>
<organism evidence="2">
    <name type="scientific">viral metagenome</name>
    <dbReference type="NCBI Taxonomy" id="1070528"/>
    <lineage>
        <taxon>unclassified sequences</taxon>
        <taxon>metagenomes</taxon>
        <taxon>organismal metagenomes</taxon>
    </lineage>
</organism>
<feature type="transmembrane region" description="Helical" evidence="1">
    <location>
        <begin position="69"/>
        <end position="85"/>
    </location>
</feature>
<evidence type="ECO:0000256" key="1">
    <source>
        <dbReference type="SAM" id="Phobius"/>
    </source>
</evidence>
<dbReference type="AlphaFoldDB" id="A0A6C0DSC4"/>
<sequence length="140" mass="15208">MQAPLPQFKGPIWLPPVNIDTLAVIMLVIFGANIDIIPDEYRKYIANPLAILIGMLVVAGFAALGAVPLAFAIAFALVNLVRIIPKNSAKKPSPGVKEGFVPSGAIDWVTTNKKWFVEKVLMERPVAIQEKEVSTYPING</sequence>
<dbReference type="EMBL" id="MN739665">
    <property type="protein sequence ID" value="QHT19402.1"/>
    <property type="molecule type" value="Genomic_DNA"/>
</dbReference>
<reference evidence="2" key="1">
    <citation type="journal article" date="2020" name="Nature">
        <title>Giant virus diversity and host interactions through global metagenomics.</title>
        <authorList>
            <person name="Schulz F."/>
            <person name="Roux S."/>
            <person name="Paez-Espino D."/>
            <person name="Jungbluth S."/>
            <person name="Walsh D.A."/>
            <person name="Denef V.J."/>
            <person name="McMahon K.D."/>
            <person name="Konstantinidis K.T."/>
            <person name="Eloe-Fadrosh E.A."/>
            <person name="Kyrpides N.C."/>
            <person name="Woyke T."/>
        </authorList>
    </citation>
    <scope>NUCLEOTIDE SEQUENCE</scope>
    <source>
        <strain evidence="2">GVMAG-M-3300023174-57</strain>
    </source>
</reference>
<accession>A0A6C0DSC4</accession>
<protein>
    <submittedName>
        <fullName evidence="2">Uncharacterized protein</fullName>
    </submittedName>
</protein>
<feature type="transmembrane region" description="Helical" evidence="1">
    <location>
        <begin position="12"/>
        <end position="32"/>
    </location>
</feature>
<evidence type="ECO:0000313" key="2">
    <source>
        <dbReference type="EMBL" id="QHT19402.1"/>
    </source>
</evidence>
<keyword evidence="1" id="KW-1133">Transmembrane helix</keyword>
<keyword evidence="1" id="KW-0812">Transmembrane</keyword>
<name>A0A6C0DSC4_9ZZZZ</name>
<proteinExistence type="predicted"/>